<name>A0ACB6S0A1_9PLEO</name>
<evidence type="ECO:0000313" key="2">
    <source>
        <dbReference type="Proteomes" id="UP000799754"/>
    </source>
</evidence>
<evidence type="ECO:0000313" key="1">
    <source>
        <dbReference type="EMBL" id="KAF2627660.1"/>
    </source>
</evidence>
<organism evidence="1 2">
    <name type="scientific">Macroventuria anomochaeta</name>
    <dbReference type="NCBI Taxonomy" id="301207"/>
    <lineage>
        <taxon>Eukaryota</taxon>
        <taxon>Fungi</taxon>
        <taxon>Dikarya</taxon>
        <taxon>Ascomycota</taxon>
        <taxon>Pezizomycotina</taxon>
        <taxon>Dothideomycetes</taxon>
        <taxon>Pleosporomycetidae</taxon>
        <taxon>Pleosporales</taxon>
        <taxon>Pleosporineae</taxon>
        <taxon>Didymellaceae</taxon>
        <taxon>Macroventuria</taxon>
    </lineage>
</organism>
<proteinExistence type="predicted"/>
<protein>
    <submittedName>
        <fullName evidence="1">Uncharacterized protein</fullName>
    </submittedName>
</protein>
<dbReference type="Proteomes" id="UP000799754">
    <property type="component" value="Unassembled WGS sequence"/>
</dbReference>
<reference evidence="1" key="1">
    <citation type="journal article" date="2020" name="Stud. Mycol.">
        <title>101 Dothideomycetes genomes: a test case for predicting lifestyles and emergence of pathogens.</title>
        <authorList>
            <person name="Haridas S."/>
            <person name="Albert R."/>
            <person name="Binder M."/>
            <person name="Bloem J."/>
            <person name="Labutti K."/>
            <person name="Salamov A."/>
            <person name="Andreopoulos B."/>
            <person name="Baker S."/>
            <person name="Barry K."/>
            <person name="Bills G."/>
            <person name="Bluhm B."/>
            <person name="Cannon C."/>
            <person name="Castanera R."/>
            <person name="Culley D."/>
            <person name="Daum C."/>
            <person name="Ezra D."/>
            <person name="Gonzalez J."/>
            <person name="Henrissat B."/>
            <person name="Kuo A."/>
            <person name="Liang C."/>
            <person name="Lipzen A."/>
            <person name="Lutzoni F."/>
            <person name="Magnuson J."/>
            <person name="Mondo S."/>
            <person name="Nolan M."/>
            <person name="Ohm R."/>
            <person name="Pangilinan J."/>
            <person name="Park H.-J."/>
            <person name="Ramirez L."/>
            <person name="Alfaro M."/>
            <person name="Sun H."/>
            <person name="Tritt A."/>
            <person name="Yoshinaga Y."/>
            <person name="Zwiers L.-H."/>
            <person name="Turgeon B."/>
            <person name="Goodwin S."/>
            <person name="Spatafora J."/>
            <person name="Crous P."/>
            <person name="Grigoriev I."/>
        </authorList>
    </citation>
    <scope>NUCLEOTIDE SEQUENCE</scope>
    <source>
        <strain evidence="1">CBS 525.71</strain>
    </source>
</reference>
<keyword evidence="2" id="KW-1185">Reference proteome</keyword>
<accession>A0ACB6S0A1</accession>
<dbReference type="EMBL" id="MU006716">
    <property type="protein sequence ID" value="KAF2627660.1"/>
    <property type="molecule type" value="Genomic_DNA"/>
</dbReference>
<sequence length="231" mass="25682">MATSTTTVKDLYDVAGCRVDWNYLTTSKLQWYQCASHLFAVCADRKSCKCDRLQQDLPLNSIGKVVPRRNADQGAVIFGRSGSLINNLQRKPRTEGQQGYQLYSQPNKPLSPTIIPKDVEDTLALDSAYQSASDISANSTPNSVLSYASPTTQDSHPDLPAVSSLPSILPEANLRGDGKDYFECCDANEDTLKGKKCMWSPPRTPIAEHEPQRPLRRVEAFTMQSKRVRNE</sequence>
<gene>
    <name evidence="1" type="ORF">BU25DRAFT_458543</name>
</gene>
<comment type="caution">
    <text evidence="1">The sequence shown here is derived from an EMBL/GenBank/DDBJ whole genome shotgun (WGS) entry which is preliminary data.</text>
</comment>